<sequence length="402" mass="43467">MKKLLALAAVLAVFASVSSAQNLSLKNFKFFGEGQIFGANNTSKGAIISPAVNNQGDINVFSVLGLTFDVADNIGATVALGYGSTWGAQSLDGDNLNGYLNTIRVVQANLTVNKFADIDGLSATFGRQFYGEEDSFSAYFGVRRLNGDQIEAITSLDAVTVGYKKDGISAKAIYGQLDNADHSVYGLDVKISSIAEGVDAQIYVYDVNNDYANNAPTHDAREYVYAGIKPTVKINDLTIAVEFAKSFAGYKAFSTDVADYSSMIIKADLGYSADDFGARLTYFSLLEKNKDFLSFGNYNPGLIGANDLVQVFNSLNLIGYKNVQILNVGFDYALNKQLGLSIDYLHYTQALEFDDANGELDLTANYALSDNVSLFGGVGTWIASDIDFFEINTLQAGLNYKF</sequence>
<feature type="chain" id="PRO_5005186034" evidence="1">
    <location>
        <begin position="21"/>
        <end position="402"/>
    </location>
</feature>
<feature type="signal peptide" evidence="1">
    <location>
        <begin position="1"/>
        <end position="20"/>
    </location>
</feature>
<keyword evidence="1" id="KW-0732">Signal</keyword>
<evidence type="ECO:0000313" key="3">
    <source>
        <dbReference type="Proteomes" id="UP000035337"/>
    </source>
</evidence>
<name>A0A0G3WIC3_9BACT</name>
<dbReference type="OrthoDB" id="9800736at2"/>
<keyword evidence="3" id="KW-1185">Reference proteome</keyword>
<gene>
    <name evidence="2" type="ORF">Epro_0238</name>
</gene>
<accession>A0A0G3WIC3</accession>
<evidence type="ECO:0000313" key="2">
    <source>
        <dbReference type="EMBL" id="AKL97617.1"/>
    </source>
</evidence>
<dbReference type="KEGG" id="epo:Epro_0238"/>
<dbReference type="EMBL" id="CP009498">
    <property type="protein sequence ID" value="AKL97617.1"/>
    <property type="molecule type" value="Genomic_DNA"/>
</dbReference>
<proteinExistence type="predicted"/>
<organism evidence="2 3">
    <name type="scientific">Endomicrobium proavitum</name>
    <dbReference type="NCBI Taxonomy" id="1408281"/>
    <lineage>
        <taxon>Bacteria</taxon>
        <taxon>Pseudomonadati</taxon>
        <taxon>Elusimicrobiota</taxon>
        <taxon>Endomicrobiia</taxon>
        <taxon>Endomicrobiales</taxon>
        <taxon>Endomicrobiaceae</taxon>
        <taxon>Endomicrobium</taxon>
    </lineage>
</organism>
<dbReference type="AlphaFoldDB" id="A0A0G3WIC3"/>
<evidence type="ECO:0000256" key="1">
    <source>
        <dbReference type="SAM" id="SignalP"/>
    </source>
</evidence>
<protein>
    <submittedName>
        <fullName evidence="2">Uncharacterized protein</fullName>
    </submittedName>
</protein>
<dbReference type="Proteomes" id="UP000035337">
    <property type="component" value="Chromosome"/>
</dbReference>
<reference evidence="2 3" key="1">
    <citation type="submission" date="2014-09" db="EMBL/GenBank/DDBJ databases">
        <title>Complete genome sequence of Endomicrobium proavitum.</title>
        <authorList>
            <person name="Zheng H."/>
        </authorList>
    </citation>
    <scope>NUCLEOTIDE SEQUENCE [LARGE SCALE GENOMIC DNA]</scope>
    <source>
        <strain evidence="2 3">Rsa215</strain>
    </source>
</reference>
<dbReference type="RefSeq" id="WP_052569830.1">
    <property type="nucleotide sequence ID" value="NZ_CP009498.1"/>
</dbReference>